<comment type="caution">
    <text evidence="1">The sequence shown here is derived from an EMBL/GenBank/DDBJ whole genome shotgun (WGS) entry which is preliminary data.</text>
</comment>
<proteinExistence type="predicted"/>
<name>A0A497ZK88_9RHOB</name>
<evidence type="ECO:0000313" key="1">
    <source>
        <dbReference type="EMBL" id="RLK07423.1"/>
    </source>
</evidence>
<dbReference type="EMBL" id="RCCT01000003">
    <property type="protein sequence ID" value="RLK07423.1"/>
    <property type="molecule type" value="Genomic_DNA"/>
</dbReference>
<dbReference type="Proteomes" id="UP000271700">
    <property type="component" value="Unassembled WGS sequence"/>
</dbReference>
<gene>
    <name evidence="1" type="ORF">CLV75_2546</name>
</gene>
<accession>A0A497ZK88</accession>
<dbReference type="AlphaFoldDB" id="A0A497ZK88"/>
<organism evidence="1 2">
    <name type="scientific">Ruegeria conchae</name>
    <dbReference type="NCBI Taxonomy" id="981384"/>
    <lineage>
        <taxon>Bacteria</taxon>
        <taxon>Pseudomonadati</taxon>
        <taxon>Pseudomonadota</taxon>
        <taxon>Alphaproteobacteria</taxon>
        <taxon>Rhodobacterales</taxon>
        <taxon>Roseobacteraceae</taxon>
        <taxon>Ruegeria</taxon>
    </lineage>
</organism>
<reference evidence="1 2" key="1">
    <citation type="submission" date="2018-10" db="EMBL/GenBank/DDBJ databases">
        <title>Genomic Encyclopedia of Archaeal and Bacterial Type Strains, Phase II (KMG-II): from individual species to whole genera.</title>
        <authorList>
            <person name="Goeker M."/>
        </authorList>
    </citation>
    <scope>NUCLEOTIDE SEQUENCE [LARGE SCALE GENOMIC DNA]</scope>
    <source>
        <strain evidence="1 2">DSM 29317</strain>
    </source>
</reference>
<protein>
    <submittedName>
        <fullName evidence="1">Uncharacterized protein</fullName>
    </submittedName>
</protein>
<dbReference type="RefSeq" id="WP_010441318.1">
    <property type="nucleotide sequence ID" value="NZ_AEYW01000012.1"/>
</dbReference>
<sequence length="70" mass="7887">MPSECSYRETEDTASSLDWIDDLEGIAINGSHEYMIKSLRELDRLAKSENEEISAKAKQALELALELTKV</sequence>
<keyword evidence="2" id="KW-1185">Reference proteome</keyword>
<evidence type="ECO:0000313" key="2">
    <source>
        <dbReference type="Proteomes" id="UP000271700"/>
    </source>
</evidence>